<dbReference type="SUPFAM" id="SSF82199">
    <property type="entry name" value="SET domain"/>
    <property type="match status" value="1"/>
</dbReference>
<dbReference type="AlphaFoldDB" id="A0A9P6A3L9"/>
<keyword evidence="3" id="KW-1185">Reference proteome</keyword>
<reference evidence="2" key="1">
    <citation type="submission" date="2020-11" db="EMBL/GenBank/DDBJ databases">
        <authorList>
            <consortium name="DOE Joint Genome Institute"/>
            <person name="Ahrendt S."/>
            <person name="Riley R."/>
            <person name="Andreopoulos W."/>
            <person name="Labutti K."/>
            <person name="Pangilinan J."/>
            <person name="Ruiz-Duenas F.J."/>
            <person name="Barrasa J.M."/>
            <person name="Sanchez-Garcia M."/>
            <person name="Camarero S."/>
            <person name="Miyauchi S."/>
            <person name="Serrano A."/>
            <person name="Linde D."/>
            <person name="Babiker R."/>
            <person name="Drula E."/>
            <person name="Ayuso-Fernandez I."/>
            <person name="Pacheco R."/>
            <person name="Padilla G."/>
            <person name="Ferreira P."/>
            <person name="Barriuso J."/>
            <person name="Kellner H."/>
            <person name="Castanera R."/>
            <person name="Alfaro M."/>
            <person name="Ramirez L."/>
            <person name="Pisabarro A.G."/>
            <person name="Kuo A."/>
            <person name="Tritt A."/>
            <person name="Lipzen A."/>
            <person name="He G."/>
            <person name="Yan M."/>
            <person name="Ng V."/>
            <person name="Cullen D."/>
            <person name="Martin F."/>
            <person name="Rosso M.-N."/>
            <person name="Henrissat B."/>
            <person name="Hibbett D."/>
            <person name="Martinez A.T."/>
            <person name="Grigoriev I.V."/>
        </authorList>
    </citation>
    <scope>NUCLEOTIDE SEQUENCE</scope>
    <source>
        <strain evidence="2">ATCC 90797</strain>
    </source>
</reference>
<gene>
    <name evidence="2" type="ORF">BDN71DRAFT_180643</name>
</gene>
<evidence type="ECO:0000313" key="2">
    <source>
        <dbReference type="EMBL" id="KAF9499422.1"/>
    </source>
</evidence>
<evidence type="ECO:0000259" key="1">
    <source>
        <dbReference type="PROSITE" id="PS50280"/>
    </source>
</evidence>
<sequence length="187" mass="21028">MKPTRENYVPSHPHICVVEFSRDGQYSSCLRATASFKAGQVLAPLRGLTPAPQRAYTSVQCGPAHEDNIELNSDLVYVNHSCNPTVAFDLSPKDPAQWHLRALQNIRKGDILTFFYPSTEWDMDQPFDCQCGDRACLGKIRGAKYLSAQELKGRGFINKWIWDLVTLRDGRMVTNSRSTAPSPLTRL</sequence>
<dbReference type="PROSITE" id="PS50280">
    <property type="entry name" value="SET"/>
    <property type="match status" value="1"/>
</dbReference>
<dbReference type="EMBL" id="MU154532">
    <property type="protein sequence ID" value="KAF9499422.1"/>
    <property type="molecule type" value="Genomic_DNA"/>
</dbReference>
<dbReference type="PANTHER" id="PTHR12350">
    <property type="entry name" value="HISTONE-LYSINE N-METHYLTRANSFERASE-RELATED"/>
    <property type="match status" value="1"/>
</dbReference>
<dbReference type="InterPro" id="IPR053201">
    <property type="entry name" value="Flavunoidine_N-MTase"/>
</dbReference>
<dbReference type="Proteomes" id="UP000807025">
    <property type="component" value="Unassembled WGS sequence"/>
</dbReference>
<dbReference type="PANTHER" id="PTHR12350:SF19">
    <property type="entry name" value="SET DOMAIN-CONTAINING PROTEIN"/>
    <property type="match status" value="1"/>
</dbReference>
<dbReference type="InterPro" id="IPR001214">
    <property type="entry name" value="SET_dom"/>
</dbReference>
<proteinExistence type="predicted"/>
<dbReference type="OrthoDB" id="5984008at2759"/>
<dbReference type="Pfam" id="PF00856">
    <property type="entry name" value="SET"/>
    <property type="match status" value="1"/>
</dbReference>
<dbReference type="Gene3D" id="2.170.270.10">
    <property type="entry name" value="SET domain"/>
    <property type="match status" value="1"/>
</dbReference>
<comment type="caution">
    <text evidence="2">The sequence shown here is derived from an EMBL/GenBank/DDBJ whole genome shotgun (WGS) entry which is preliminary data.</text>
</comment>
<dbReference type="InterPro" id="IPR046341">
    <property type="entry name" value="SET_dom_sf"/>
</dbReference>
<evidence type="ECO:0000313" key="3">
    <source>
        <dbReference type="Proteomes" id="UP000807025"/>
    </source>
</evidence>
<name>A0A9P6A3L9_PLEER</name>
<feature type="domain" description="SET" evidence="1">
    <location>
        <begin position="13"/>
        <end position="117"/>
    </location>
</feature>
<organism evidence="2 3">
    <name type="scientific">Pleurotus eryngii</name>
    <name type="common">Boletus of the steppes</name>
    <dbReference type="NCBI Taxonomy" id="5323"/>
    <lineage>
        <taxon>Eukaryota</taxon>
        <taxon>Fungi</taxon>
        <taxon>Dikarya</taxon>
        <taxon>Basidiomycota</taxon>
        <taxon>Agaricomycotina</taxon>
        <taxon>Agaricomycetes</taxon>
        <taxon>Agaricomycetidae</taxon>
        <taxon>Agaricales</taxon>
        <taxon>Pleurotineae</taxon>
        <taxon>Pleurotaceae</taxon>
        <taxon>Pleurotus</taxon>
    </lineage>
</organism>
<protein>
    <recommendedName>
        <fullName evidence="1">SET domain-containing protein</fullName>
    </recommendedName>
</protein>
<accession>A0A9P6A3L9</accession>